<dbReference type="Proteomes" id="UP000561438">
    <property type="component" value="Unassembled WGS sequence"/>
</dbReference>
<proteinExistence type="predicted"/>
<dbReference type="AlphaFoldDB" id="A0A850H991"/>
<evidence type="ECO:0000256" key="2">
    <source>
        <dbReference type="SAM" id="SignalP"/>
    </source>
</evidence>
<dbReference type="EMBL" id="JABWGV010000001">
    <property type="protein sequence ID" value="NVD43649.1"/>
    <property type="molecule type" value="Genomic_DNA"/>
</dbReference>
<feature type="chain" id="PRO_5032641700" description="DUF1570 domain-containing protein" evidence="2">
    <location>
        <begin position="20"/>
        <end position="521"/>
    </location>
</feature>
<gene>
    <name evidence="3" type="ORF">HUV48_01285</name>
</gene>
<dbReference type="RefSeq" id="WP_176265965.1">
    <property type="nucleotide sequence ID" value="NZ_JABWGV010000001.1"/>
</dbReference>
<comment type="caution">
    <text evidence="3">The sequence shown here is derived from an EMBL/GenBank/DDBJ whole genome shotgun (WGS) entry which is preliminary data.</text>
</comment>
<dbReference type="Gene3D" id="1.25.40.10">
    <property type="entry name" value="Tetratricopeptide repeat domain"/>
    <property type="match status" value="1"/>
</dbReference>
<feature type="signal peptide" evidence="2">
    <location>
        <begin position="1"/>
        <end position="19"/>
    </location>
</feature>
<sequence>MFKKFMMLSAAMAATPAVAADNWWIAETDHFRVVSEAGEQEASEVAGSLERLDQALRLFRGLPLDAGEVADSKKVTIYHTGTTSDIGELAYSPGVAGFFSPRAGNSVAFAPAEEDRRSRGRLGARVSSGEELNPGQVLFHEYAHYFSRQHAPAAYPFWYSEGFAELFATIRFRDDGFNLGEPPRYRNFVLRDLSFDVEDVLDLDTEDGRVNYADVMRQYAYGWMFTSYLTFEPSRQGQLAKYLQLVNDGTENLEAARQAFGDLDELQKDLEKYHRGRARAIAVDFPKGTEPDIQVTALDEAAAAAMPIHIRSTAGIRKRNAEGLAEDARALVSQYPNSAVVLDTAMEAEFDAENYGQATALANRLMAADPQSVRPYLYLAKIALEEAKTDPAKVFEAREHLVSANKINPERPDVLHTYFDTFVYANEQIPETARIGLEQAFRIAPFDTGIRRSLAYLLLLEERDREAIILLGPVVNLPHASGEEIENIRNLVDKARDGNTQPLIDELRPNLADDDEDEEDS</sequence>
<protein>
    <recommendedName>
        <fullName evidence="5">DUF1570 domain-containing protein</fullName>
    </recommendedName>
</protein>
<evidence type="ECO:0008006" key="5">
    <source>
        <dbReference type="Google" id="ProtNLM"/>
    </source>
</evidence>
<keyword evidence="2" id="KW-0732">Signal</keyword>
<keyword evidence="4" id="KW-1185">Reference proteome</keyword>
<name>A0A850H991_9SPHN</name>
<dbReference type="InterPro" id="IPR011990">
    <property type="entry name" value="TPR-like_helical_dom_sf"/>
</dbReference>
<dbReference type="SUPFAM" id="SSF48452">
    <property type="entry name" value="TPR-like"/>
    <property type="match status" value="1"/>
</dbReference>
<evidence type="ECO:0000313" key="3">
    <source>
        <dbReference type="EMBL" id="NVD43649.1"/>
    </source>
</evidence>
<feature type="compositionally biased region" description="Acidic residues" evidence="1">
    <location>
        <begin position="512"/>
        <end position="521"/>
    </location>
</feature>
<reference evidence="3 4" key="1">
    <citation type="submission" date="2020-06" db="EMBL/GenBank/DDBJ databases">
        <title>Altererythrobacter sp. HHU K3-1.</title>
        <authorList>
            <person name="Zhang D."/>
            <person name="Xue H."/>
        </authorList>
    </citation>
    <scope>NUCLEOTIDE SEQUENCE [LARGE SCALE GENOMIC DNA]</scope>
    <source>
        <strain evidence="3 4">HHU K3-1</strain>
    </source>
</reference>
<feature type="region of interest" description="Disordered" evidence="1">
    <location>
        <begin position="499"/>
        <end position="521"/>
    </location>
</feature>
<evidence type="ECO:0000256" key="1">
    <source>
        <dbReference type="SAM" id="MobiDB-lite"/>
    </source>
</evidence>
<organism evidence="3 4">
    <name type="scientific">Qipengyuania atrilutea</name>
    <dbReference type="NCBI Taxonomy" id="2744473"/>
    <lineage>
        <taxon>Bacteria</taxon>
        <taxon>Pseudomonadati</taxon>
        <taxon>Pseudomonadota</taxon>
        <taxon>Alphaproteobacteria</taxon>
        <taxon>Sphingomonadales</taxon>
        <taxon>Erythrobacteraceae</taxon>
        <taxon>Qipengyuania</taxon>
    </lineage>
</organism>
<accession>A0A850H991</accession>
<evidence type="ECO:0000313" key="4">
    <source>
        <dbReference type="Proteomes" id="UP000561438"/>
    </source>
</evidence>